<sequence>MKSFGCLVTILNTLDPLGKFDRKVDEGFLVGYSVSSKAFRVFNSRTQIVQETLHINFLENKHNVASSGPTWLFDIDTLTKTMNYQPVNAGNQSNPSTGIQEQHANTDEDAAFEVKEPEFEGRKPESKVHFSPSRIAQSKNHDDKTKREAKGKIPAVGQISTNNTNTFSAAGPSNAVRLNLLIWKQLSQSVLFQQLEFIKIILWHKSLLIYLQLLKQEEEVYVCQPPGFEDLNYPDKVYKVVKALYRLHQAPRA</sequence>
<dbReference type="Pfam" id="PF25597">
    <property type="entry name" value="SH3_retrovirus"/>
    <property type="match status" value="1"/>
</dbReference>
<protein>
    <submittedName>
        <fullName evidence="3">Ribonuclease H-like domain-containing protein</fullName>
    </submittedName>
</protein>
<feature type="compositionally biased region" description="Basic and acidic residues" evidence="1">
    <location>
        <begin position="114"/>
        <end position="128"/>
    </location>
</feature>
<feature type="compositionally biased region" description="Basic and acidic residues" evidence="1">
    <location>
        <begin position="139"/>
        <end position="151"/>
    </location>
</feature>
<evidence type="ECO:0000259" key="2">
    <source>
        <dbReference type="Pfam" id="PF25597"/>
    </source>
</evidence>
<comment type="caution">
    <text evidence="3">The sequence shown here is derived from an EMBL/GenBank/DDBJ whole genome shotgun (WGS) entry which is preliminary data.</text>
</comment>
<reference evidence="3" key="1">
    <citation type="journal article" date="2019" name="Sci. Rep.">
        <title>Draft genome of Tanacetum cinerariifolium, the natural source of mosquito coil.</title>
        <authorList>
            <person name="Yamashiro T."/>
            <person name="Shiraishi A."/>
            <person name="Satake H."/>
            <person name="Nakayama K."/>
        </authorList>
    </citation>
    <scope>NUCLEOTIDE SEQUENCE</scope>
</reference>
<evidence type="ECO:0000256" key="1">
    <source>
        <dbReference type="SAM" id="MobiDB-lite"/>
    </source>
</evidence>
<accession>A0A699J7V6</accession>
<feature type="domain" description="Retroviral polymerase SH3-like" evidence="2">
    <location>
        <begin position="6"/>
        <end position="63"/>
    </location>
</feature>
<dbReference type="EMBL" id="BKCJ010381679">
    <property type="protein sequence ID" value="GFA18179.1"/>
    <property type="molecule type" value="Genomic_DNA"/>
</dbReference>
<dbReference type="InterPro" id="IPR057670">
    <property type="entry name" value="SH3_retrovirus"/>
</dbReference>
<gene>
    <name evidence="3" type="ORF">Tci_590151</name>
</gene>
<name>A0A699J7V6_TANCI</name>
<proteinExistence type="predicted"/>
<organism evidence="3">
    <name type="scientific">Tanacetum cinerariifolium</name>
    <name type="common">Dalmatian daisy</name>
    <name type="synonym">Chrysanthemum cinerariifolium</name>
    <dbReference type="NCBI Taxonomy" id="118510"/>
    <lineage>
        <taxon>Eukaryota</taxon>
        <taxon>Viridiplantae</taxon>
        <taxon>Streptophyta</taxon>
        <taxon>Embryophyta</taxon>
        <taxon>Tracheophyta</taxon>
        <taxon>Spermatophyta</taxon>
        <taxon>Magnoliopsida</taxon>
        <taxon>eudicotyledons</taxon>
        <taxon>Gunneridae</taxon>
        <taxon>Pentapetalae</taxon>
        <taxon>asterids</taxon>
        <taxon>campanulids</taxon>
        <taxon>Asterales</taxon>
        <taxon>Asteraceae</taxon>
        <taxon>Asteroideae</taxon>
        <taxon>Anthemideae</taxon>
        <taxon>Anthemidinae</taxon>
        <taxon>Tanacetum</taxon>
    </lineage>
</organism>
<feature type="region of interest" description="Disordered" evidence="1">
    <location>
        <begin position="114"/>
        <end position="151"/>
    </location>
</feature>
<feature type="non-terminal residue" evidence="3">
    <location>
        <position position="253"/>
    </location>
</feature>
<evidence type="ECO:0000313" key="3">
    <source>
        <dbReference type="EMBL" id="GFA18179.1"/>
    </source>
</evidence>
<dbReference type="AlphaFoldDB" id="A0A699J7V6"/>